<reference evidence="3" key="1">
    <citation type="journal article" date="2019" name="Int. J. Syst. Evol. Microbiol.">
        <title>The Global Catalogue of Microorganisms (GCM) 10K type strain sequencing project: providing services to taxonomists for standard genome sequencing and annotation.</title>
        <authorList>
            <consortium name="The Broad Institute Genomics Platform"/>
            <consortium name="The Broad Institute Genome Sequencing Center for Infectious Disease"/>
            <person name="Wu L."/>
            <person name="Ma J."/>
        </authorList>
    </citation>
    <scope>NUCLEOTIDE SEQUENCE [LARGE SCALE GENOMIC DNA]</scope>
    <source>
        <strain evidence="3">JCM 16702</strain>
    </source>
</reference>
<evidence type="ECO:0008006" key="4">
    <source>
        <dbReference type="Google" id="ProtNLM"/>
    </source>
</evidence>
<gene>
    <name evidence="2" type="ORF">GCM10022214_39620</name>
</gene>
<keyword evidence="1" id="KW-0472">Membrane</keyword>
<dbReference type="InterPro" id="IPR015943">
    <property type="entry name" value="WD40/YVTN_repeat-like_dom_sf"/>
</dbReference>
<dbReference type="SUPFAM" id="SSF50969">
    <property type="entry name" value="YVTN repeat-like/Quinoprotein amine dehydrogenase"/>
    <property type="match status" value="1"/>
</dbReference>
<protein>
    <recommendedName>
        <fullName evidence="4">WD40 repeat domain-containing protein</fullName>
    </recommendedName>
</protein>
<dbReference type="Gene3D" id="2.130.10.10">
    <property type="entry name" value="YVTN repeat-like/Quinoprotein amine dehydrogenase"/>
    <property type="match status" value="1"/>
</dbReference>
<comment type="caution">
    <text evidence="2">The sequence shown here is derived from an EMBL/GenBank/DDBJ whole genome shotgun (WGS) entry which is preliminary data.</text>
</comment>
<keyword evidence="3" id="KW-1185">Reference proteome</keyword>
<evidence type="ECO:0000313" key="3">
    <source>
        <dbReference type="Proteomes" id="UP001500683"/>
    </source>
</evidence>
<feature type="transmembrane region" description="Helical" evidence="1">
    <location>
        <begin position="21"/>
        <end position="41"/>
    </location>
</feature>
<evidence type="ECO:0000313" key="2">
    <source>
        <dbReference type="EMBL" id="GAA4077845.1"/>
    </source>
</evidence>
<accession>A0ABP7VZG2</accession>
<organism evidence="2 3">
    <name type="scientific">Actinomadura miaoliensis</name>
    <dbReference type="NCBI Taxonomy" id="430685"/>
    <lineage>
        <taxon>Bacteria</taxon>
        <taxon>Bacillati</taxon>
        <taxon>Actinomycetota</taxon>
        <taxon>Actinomycetes</taxon>
        <taxon>Streptosporangiales</taxon>
        <taxon>Thermomonosporaceae</taxon>
        <taxon>Actinomadura</taxon>
    </lineage>
</organism>
<dbReference type="EMBL" id="BAAAZG010000025">
    <property type="protein sequence ID" value="GAA4077845.1"/>
    <property type="molecule type" value="Genomic_DNA"/>
</dbReference>
<dbReference type="InterPro" id="IPR011044">
    <property type="entry name" value="Quino_amine_DH_bsu"/>
</dbReference>
<name>A0ABP7VZG2_9ACTN</name>
<dbReference type="Proteomes" id="UP001500683">
    <property type="component" value="Unassembled WGS sequence"/>
</dbReference>
<proteinExistence type="predicted"/>
<dbReference type="RefSeq" id="WP_344949290.1">
    <property type="nucleotide sequence ID" value="NZ_BAAAZG010000025.1"/>
</dbReference>
<keyword evidence="1" id="KW-1133">Transmembrane helix</keyword>
<keyword evidence="1" id="KW-0812">Transmembrane</keyword>
<sequence>MDGKHKQAGAGPRVRGVWRSMVPVGVATTIALGIAGFVDLVHAHQSSDDDQHAAKPAAERQRTEPRRFVGVQRDGAALVVRDVRTGGAVGVPVAAPAGRRFQRVASSGDGKYVVASYASRRVTFQRLDLDKEGRPERLADIPRAAVPGVSAAWSEMAVHPDGDRIAYVTYRGMTPQVQVVSTKTGQRKMWRTASPARVASLSWAGDTLNFLWTPVRAGATKTATQMRALDTRGQTGDLRASTPVLKLPAGTGAALSSRDGRTVVAGLAARGQLSLQTYTVQTRQPGKVLWKQSGATSRLLRIVRDHTGKHLLAFGADGRLYADGARPLQAADLIDVAW</sequence>
<evidence type="ECO:0000256" key="1">
    <source>
        <dbReference type="SAM" id="Phobius"/>
    </source>
</evidence>